<reference evidence="8" key="1">
    <citation type="journal article" date="2021" name="ISME J.">
        <title>Evolutionary origin and ecological implication of a unique nif island in free-living Bradyrhizobium lineages.</title>
        <authorList>
            <person name="Tao J."/>
        </authorList>
    </citation>
    <scope>NUCLEOTIDE SEQUENCE [LARGE SCALE GENOMIC DNA]</scope>
    <source>
        <strain evidence="8">SZCCT0094</strain>
    </source>
</reference>
<dbReference type="InterPro" id="IPR036390">
    <property type="entry name" value="WH_DNA-bd_sf"/>
</dbReference>
<organism evidence="7 8">
    <name type="scientific">Bradyrhizobium denitrificans</name>
    <dbReference type="NCBI Taxonomy" id="2734912"/>
    <lineage>
        <taxon>Bacteria</taxon>
        <taxon>Pseudomonadati</taxon>
        <taxon>Pseudomonadota</taxon>
        <taxon>Alphaproteobacteria</taxon>
        <taxon>Hyphomicrobiales</taxon>
        <taxon>Nitrobacteraceae</taxon>
        <taxon>Bradyrhizobium</taxon>
    </lineage>
</organism>
<dbReference type="RefSeq" id="WP_172242564.1">
    <property type="nucleotide sequence ID" value="NZ_JABFDP010000040.1"/>
</dbReference>
<evidence type="ECO:0000256" key="4">
    <source>
        <dbReference type="ARBA" id="ARBA00023125"/>
    </source>
</evidence>
<dbReference type="PRINTS" id="PR00039">
    <property type="entry name" value="HTHLYSR"/>
</dbReference>
<evidence type="ECO:0000256" key="1">
    <source>
        <dbReference type="ARBA" id="ARBA00003502"/>
    </source>
</evidence>
<evidence type="ECO:0000259" key="6">
    <source>
        <dbReference type="PROSITE" id="PS50931"/>
    </source>
</evidence>
<dbReference type="Gene3D" id="3.40.190.10">
    <property type="entry name" value="Periplasmic binding protein-like II"/>
    <property type="match status" value="2"/>
</dbReference>
<proteinExistence type="inferred from homology"/>
<dbReference type="Gene3D" id="1.10.10.10">
    <property type="entry name" value="Winged helix-like DNA-binding domain superfamily/Winged helix DNA-binding domain"/>
    <property type="match status" value="1"/>
</dbReference>
<keyword evidence="4" id="KW-0238">DNA-binding</keyword>
<name>A0ABS5GGN2_9BRAD</name>
<dbReference type="Proteomes" id="UP001314635">
    <property type="component" value="Unassembled WGS sequence"/>
</dbReference>
<dbReference type="EMBL" id="JAFCLK010000042">
    <property type="protein sequence ID" value="MBR1140494.1"/>
    <property type="molecule type" value="Genomic_DNA"/>
</dbReference>
<dbReference type="PROSITE" id="PS50931">
    <property type="entry name" value="HTH_LYSR"/>
    <property type="match status" value="1"/>
</dbReference>
<gene>
    <name evidence="7" type="ORF">JQ619_32540</name>
</gene>
<feature type="domain" description="HTH lysR-type" evidence="6">
    <location>
        <begin position="2"/>
        <end position="59"/>
    </location>
</feature>
<evidence type="ECO:0000256" key="3">
    <source>
        <dbReference type="ARBA" id="ARBA00023015"/>
    </source>
</evidence>
<keyword evidence="3" id="KW-0805">Transcription regulation</keyword>
<keyword evidence="5" id="KW-0804">Transcription</keyword>
<dbReference type="SUPFAM" id="SSF46785">
    <property type="entry name" value="Winged helix' DNA-binding domain"/>
    <property type="match status" value="1"/>
</dbReference>
<dbReference type="SUPFAM" id="SSF53850">
    <property type="entry name" value="Periplasmic binding protein-like II"/>
    <property type="match status" value="1"/>
</dbReference>
<dbReference type="Pfam" id="PF03466">
    <property type="entry name" value="LysR_substrate"/>
    <property type="match status" value="1"/>
</dbReference>
<dbReference type="InterPro" id="IPR005119">
    <property type="entry name" value="LysR_subst-bd"/>
</dbReference>
<comment type="similarity">
    <text evidence="2">Belongs to the LysR transcriptional regulatory family.</text>
</comment>
<comment type="caution">
    <text evidence="7">The sequence shown here is derived from an EMBL/GenBank/DDBJ whole genome shotgun (WGS) entry which is preliminary data.</text>
</comment>
<keyword evidence="8" id="KW-1185">Reference proteome</keyword>
<comment type="function">
    <text evidence="1">NodD regulates the expression of the nodABCFE genes which encode other nodulation proteins. NodD is also a negative regulator of its own expression. Binds flavonoids as inducers.</text>
</comment>
<protein>
    <submittedName>
        <fullName evidence="7">LysR family transcriptional regulator</fullName>
    </submittedName>
</protein>
<evidence type="ECO:0000256" key="2">
    <source>
        <dbReference type="ARBA" id="ARBA00009437"/>
    </source>
</evidence>
<evidence type="ECO:0000256" key="5">
    <source>
        <dbReference type="ARBA" id="ARBA00023163"/>
    </source>
</evidence>
<dbReference type="Pfam" id="PF00126">
    <property type="entry name" value="HTH_1"/>
    <property type="match status" value="1"/>
</dbReference>
<dbReference type="CDD" id="cd05466">
    <property type="entry name" value="PBP2_LTTR_substrate"/>
    <property type="match status" value="1"/>
</dbReference>
<dbReference type="InterPro" id="IPR000847">
    <property type="entry name" value="LysR_HTH_N"/>
</dbReference>
<dbReference type="PANTHER" id="PTHR30126">
    <property type="entry name" value="HTH-TYPE TRANSCRIPTIONAL REGULATOR"/>
    <property type="match status" value="1"/>
</dbReference>
<evidence type="ECO:0000313" key="7">
    <source>
        <dbReference type="EMBL" id="MBR1140494.1"/>
    </source>
</evidence>
<dbReference type="PANTHER" id="PTHR30126:SF77">
    <property type="entry name" value="TRANSCRIPTIONAL REGULATORY PROTEIN"/>
    <property type="match status" value="1"/>
</dbReference>
<accession>A0ABS5GGN2</accession>
<evidence type="ECO:0000313" key="8">
    <source>
        <dbReference type="Proteomes" id="UP001314635"/>
    </source>
</evidence>
<sequence length="320" mass="34888">MLDFRSIETFLWVVKLGSFRGAAQRLNTTQPAISQRIAQLERELGVKLLNRDHRVASPTASGRQMLVYAEKLIGLRAEMLAEVGDRSAMRGVLRLGVAETIVHDWLPRLIKSVNENYPNLSLEIEVDVTPNLHARLLAQEIELAFALGAPSESGIRSRVLCDYPISFLASPALGFGKGLVTAEQMARFPIITFPRNTQPYDNVRSLFNRPHLPPMRLHASASLATVIHMAIEGLGVAVIPAAIVANEIESGRLQELKTDLRIPPLTFTASWLSSPEMVAIERVAELAARTAQTASHPAASVDGIVAARDGQDAGVQEIQA</sequence>
<dbReference type="InterPro" id="IPR036388">
    <property type="entry name" value="WH-like_DNA-bd_sf"/>
</dbReference>